<dbReference type="AlphaFoldDB" id="A0A5B0MFC0"/>
<evidence type="ECO:0000313" key="2">
    <source>
        <dbReference type="EMBL" id="KAA1091228.1"/>
    </source>
</evidence>
<reference evidence="3 4" key="1">
    <citation type="submission" date="2019-05" db="EMBL/GenBank/DDBJ databases">
        <title>Emergence of the Ug99 lineage of the wheat stem rust pathogen through somatic hybridization.</title>
        <authorList>
            <person name="Li F."/>
            <person name="Upadhyaya N.M."/>
            <person name="Sperschneider J."/>
            <person name="Matny O."/>
            <person name="Nguyen-Phuc H."/>
            <person name="Mago R."/>
            <person name="Raley C."/>
            <person name="Miller M.E."/>
            <person name="Silverstein K.A.T."/>
            <person name="Henningsen E."/>
            <person name="Hirsch C.D."/>
            <person name="Visser B."/>
            <person name="Pretorius Z.A."/>
            <person name="Steffenson B.J."/>
            <person name="Schwessinger B."/>
            <person name="Dodds P.N."/>
            <person name="Figueroa M."/>
        </authorList>
    </citation>
    <scope>NUCLEOTIDE SEQUENCE [LARGE SCALE GENOMIC DNA]</scope>
    <source>
        <strain evidence="2">21-0</strain>
        <strain evidence="1 4">Ug99</strain>
    </source>
</reference>
<protein>
    <submittedName>
        <fullName evidence="1">Uncharacterized protein</fullName>
    </submittedName>
</protein>
<name>A0A5B0MFC0_PUCGR</name>
<dbReference type="EMBL" id="VSWC01000092">
    <property type="protein sequence ID" value="KAA1091228.1"/>
    <property type="molecule type" value="Genomic_DNA"/>
</dbReference>
<dbReference type="Proteomes" id="UP000324748">
    <property type="component" value="Unassembled WGS sequence"/>
</dbReference>
<accession>A0A5B0MFC0</accession>
<dbReference type="Proteomes" id="UP000325313">
    <property type="component" value="Unassembled WGS sequence"/>
</dbReference>
<proteinExistence type="predicted"/>
<evidence type="ECO:0000313" key="1">
    <source>
        <dbReference type="EMBL" id="KAA1075877.1"/>
    </source>
</evidence>
<evidence type="ECO:0000313" key="4">
    <source>
        <dbReference type="Proteomes" id="UP000325313"/>
    </source>
</evidence>
<sequence>MNEVPQPIEGLQRLAMYHILSEHGAMKMNFQRRPFPIFHSYRCLDQATVTTGKGSPKLELNIKIWLLVR</sequence>
<comment type="caution">
    <text evidence="1">The sequence shown here is derived from an EMBL/GenBank/DDBJ whole genome shotgun (WGS) entry which is preliminary data.</text>
</comment>
<organism evidence="1 4">
    <name type="scientific">Puccinia graminis f. sp. tritici</name>
    <dbReference type="NCBI Taxonomy" id="56615"/>
    <lineage>
        <taxon>Eukaryota</taxon>
        <taxon>Fungi</taxon>
        <taxon>Dikarya</taxon>
        <taxon>Basidiomycota</taxon>
        <taxon>Pucciniomycotina</taxon>
        <taxon>Pucciniomycetes</taxon>
        <taxon>Pucciniales</taxon>
        <taxon>Pucciniaceae</taxon>
        <taxon>Puccinia</taxon>
    </lineage>
</organism>
<gene>
    <name evidence="2" type="ORF">PGT21_029215</name>
    <name evidence="1" type="ORF">PGTUg99_025621</name>
</gene>
<dbReference type="EMBL" id="VDEP01000471">
    <property type="protein sequence ID" value="KAA1075877.1"/>
    <property type="molecule type" value="Genomic_DNA"/>
</dbReference>
<keyword evidence="3" id="KW-1185">Reference proteome</keyword>
<evidence type="ECO:0000313" key="3">
    <source>
        <dbReference type="Proteomes" id="UP000324748"/>
    </source>
</evidence>